<proteinExistence type="predicted"/>
<reference evidence="1 2" key="1">
    <citation type="submission" date="2020-08" db="EMBL/GenBank/DDBJ databases">
        <title>Sequencing the genomes of 1000 actinobacteria strains.</title>
        <authorList>
            <person name="Klenk H.-P."/>
        </authorList>
    </citation>
    <scope>NUCLEOTIDE SEQUENCE [LARGE SCALE GENOMIC DNA]</scope>
    <source>
        <strain evidence="1 2">DSM 45809</strain>
    </source>
</reference>
<keyword evidence="2" id="KW-1185">Reference proteome</keyword>
<dbReference type="Proteomes" id="UP000546162">
    <property type="component" value="Unassembled WGS sequence"/>
</dbReference>
<comment type="caution">
    <text evidence="1">The sequence shown here is derived from an EMBL/GenBank/DDBJ whole genome shotgun (WGS) entry which is preliminary data.</text>
</comment>
<dbReference type="AlphaFoldDB" id="A0A7W7H0B2"/>
<gene>
    <name evidence="1" type="ORF">BJY16_005079</name>
</gene>
<name>A0A7W7H0B2_9ACTN</name>
<accession>A0A7W7H0B2</accession>
<protein>
    <submittedName>
        <fullName evidence="1">Uncharacterized protein</fullName>
    </submittedName>
</protein>
<organism evidence="1 2">
    <name type="scientific">Actinoplanes octamycinicus</name>
    <dbReference type="NCBI Taxonomy" id="135948"/>
    <lineage>
        <taxon>Bacteria</taxon>
        <taxon>Bacillati</taxon>
        <taxon>Actinomycetota</taxon>
        <taxon>Actinomycetes</taxon>
        <taxon>Micromonosporales</taxon>
        <taxon>Micromonosporaceae</taxon>
        <taxon>Actinoplanes</taxon>
    </lineage>
</organism>
<dbReference type="EMBL" id="JACHNB010000001">
    <property type="protein sequence ID" value="MBB4741620.1"/>
    <property type="molecule type" value="Genomic_DNA"/>
</dbReference>
<evidence type="ECO:0000313" key="2">
    <source>
        <dbReference type="Proteomes" id="UP000546162"/>
    </source>
</evidence>
<sequence>MNSDERRNAADAVRHALRRIGDEVEAITPDHIEDRLAELHAAAAPMEDLDLVRLQWQAEFATASAGLRGDLEERTHRFELPEEAFEMLHGTSRPDHAPPVKINVVVDESVRTLAVTVVVAGQLVGAVQSLAVLVPTTGAGTVEVPVAIDRTDARLTGVCELVGSVGEVLAPTVVAEVRRHDR</sequence>
<dbReference type="RefSeq" id="WP_185042075.1">
    <property type="nucleotide sequence ID" value="NZ_BAABFG010000005.1"/>
</dbReference>
<evidence type="ECO:0000313" key="1">
    <source>
        <dbReference type="EMBL" id="MBB4741620.1"/>
    </source>
</evidence>